<dbReference type="RefSeq" id="XP_001274143.1">
    <property type="nucleotide sequence ID" value="XM_001274142.1"/>
</dbReference>
<dbReference type="eggNOG" id="ENOG502QU9T">
    <property type="taxonomic scope" value="Eukaryota"/>
</dbReference>
<dbReference type="GO" id="GO:0016810">
    <property type="term" value="F:hydrolase activity, acting on carbon-nitrogen (but not peptide) bonds"/>
    <property type="evidence" value="ECO:0007669"/>
    <property type="project" value="InterPro"/>
</dbReference>
<sequence length="198" mass="22141">MSMQSPAEDSSNDISRGIWAAAVGTRRLLKFFNKYGIKATWFVPGHSLESFTEDMAAVRDAGHEIGLHGYSHENPKDMTVEQQRDVLDKTYRVLTEFAGKPPRGGVAPCCSWATASSMTTAWSHEDCQAYYLWTGDTWTNIDHTKTAKEWMKPLVQGQKTGLGEIPANWYIDDLPPMMCIKAAPNSHGFVNPRDVEDI</sequence>
<evidence type="ECO:0000313" key="3">
    <source>
        <dbReference type="Proteomes" id="UP000006701"/>
    </source>
</evidence>
<keyword evidence="3" id="KW-1185">Reference proteome</keyword>
<dbReference type="OMA" id="WWEFSNI"/>
<dbReference type="PANTHER" id="PTHR47561:SF1">
    <property type="entry name" value="POLYSACCHARIDE DEACETYLASE FAMILY PROTEIN (AFU_ORTHOLOGUE AFUA_6G05030)"/>
    <property type="match status" value="1"/>
</dbReference>
<dbReference type="OrthoDB" id="3162524at2759"/>
<name>A1CAE9_ASPCL</name>
<dbReference type="GeneID" id="4706954"/>
<dbReference type="Pfam" id="PF01522">
    <property type="entry name" value="Polysacc_deac_1"/>
    <property type="match status" value="1"/>
</dbReference>
<dbReference type="GO" id="GO:0005975">
    <property type="term" value="P:carbohydrate metabolic process"/>
    <property type="evidence" value="ECO:0007669"/>
    <property type="project" value="InterPro"/>
</dbReference>
<dbReference type="InterPro" id="IPR002509">
    <property type="entry name" value="NODB_dom"/>
</dbReference>
<dbReference type="VEuPathDB" id="FungiDB:ACLA_011440"/>
<dbReference type="STRING" id="344612.A1CAE9"/>
<accession>A1CAE9</accession>
<dbReference type="HOGENOM" id="CLU_029940_1_0_1"/>
<feature type="domain" description="NodB homology" evidence="1">
    <location>
        <begin position="6"/>
        <end position="198"/>
    </location>
</feature>
<dbReference type="PANTHER" id="PTHR47561">
    <property type="entry name" value="POLYSACCHARIDE DEACETYLASE FAMILY PROTEIN (AFU_ORTHOLOGUE AFUA_6G05030)"/>
    <property type="match status" value="1"/>
</dbReference>
<evidence type="ECO:0000313" key="2">
    <source>
        <dbReference type="EMBL" id="EAW12717.1"/>
    </source>
</evidence>
<dbReference type="EMBL" id="DS027049">
    <property type="protein sequence ID" value="EAW12717.1"/>
    <property type="molecule type" value="Genomic_DNA"/>
</dbReference>
<dbReference type="Proteomes" id="UP000006701">
    <property type="component" value="Unassembled WGS sequence"/>
</dbReference>
<gene>
    <name evidence="2" type="ORF">ACLA_011440</name>
</gene>
<evidence type="ECO:0000259" key="1">
    <source>
        <dbReference type="PROSITE" id="PS51677"/>
    </source>
</evidence>
<dbReference type="Gene3D" id="3.20.20.370">
    <property type="entry name" value="Glycoside hydrolase/deacetylase"/>
    <property type="match status" value="1"/>
</dbReference>
<reference evidence="2 3" key="1">
    <citation type="journal article" date="2008" name="PLoS Genet.">
        <title>Genomic islands in the pathogenic filamentous fungus Aspergillus fumigatus.</title>
        <authorList>
            <person name="Fedorova N.D."/>
            <person name="Khaldi N."/>
            <person name="Joardar V.S."/>
            <person name="Maiti R."/>
            <person name="Amedeo P."/>
            <person name="Anderson M.J."/>
            <person name="Crabtree J."/>
            <person name="Silva J.C."/>
            <person name="Badger J.H."/>
            <person name="Albarraq A."/>
            <person name="Angiuoli S."/>
            <person name="Bussey H."/>
            <person name="Bowyer P."/>
            <person name="Cotty P.J."/>
            <person name="Dyer P.S."/>
            <person name="Egan A."/>
            <person name="Galens K."/>
            <person name="Fraser-Liggett C.M."/>
            <person name="Haas B.J."/>
            <person name="Inman J.M."/>
            <person name="Kent R."/>
            <person name="Lemieux S."/>
            <person name="Malavazi I."/>
            <person name="Orvis J."/>
            <person name="Roemer T."/>
            <person name="Ronning C.M."/>
            <person name="Sundaram J.P."/>
            <person name="Sutton G."/>
            <person name="Turner G."/>
            <person name="Venter J.C."/>
            <person name="White O.R."/>
            <person name="Whitty B.R."/>
            <person name="Youngman P."/>
            <person name="Wolfe K.H."/>
            <person name="Goldman G.H."/>
            <person name="Wortman J.R."/>
            <person name="Jiang B."/>
            <person name="Denning D.W."/>
            <person name="Nierman W.C."/>
        </authorList>
    </citation>
    <scope>NUCLEOTIDE SEQUENCE [LARGE SCALE GENOMIC DNA]</scope>
    <source>
        <strain evidence="3">ATCC 1007 / CBS 513.65 / DSM 816 / NCTC 3887 / NRRL 1</strain>
    </source>
</reference>
<dbReference type="SUPFAM" id="SSF88713">
    <property type="entry name" value="Glycoside hydrolase/deacetylase"/>
    <property type="match status" value="1"/>
</dbReference>
<proteinExistence type="predicted"/>
<protein>
    <submittedName>
        <fullName evidence="2">Polysaccharide deacetylase, putative</fullName>
    </submittedName>
</protein>
<dbReference type="PROSITE" id="PS51677">
    <property type="entry name" value="NODB"/>
    <property type="match status" value="1"/>
</dbReference>
<dbReference type="AlphaFoldDB" id="A1CAE9"/>
<dbReference type="KEGG" id="act:ACLA_011440"/>
<dbReference type="InterPro" id="IPR011330">
    <property type="entry name" value="Glyco_hydro/deAcase_b/a-brl"/>
</dbReference>
<organism evidence="2 3">
    <name type="scientific">Aspergillus clavatus (strain ATCC 1007 / CBS 513.65 / DSM 816 / NCTC 3887 / NRRL 1 / QM 1276 / 107)</name>
    <dbReference type="NCBI Taxonomy" id="344612"/>
    <lineage>
        <taxon>Eukaryota</taxon>
        <taxon>Fungi</taxon>
        <taxon>Dikarya</taxon>
        <taxon>Ascomycota</taxon>
        <taxon>Pezizomycotina</taxon>
        <taxon>Eurotiomycetes</taxon>
        <taxon>Eurotiomycetidae</taxon>
        <taxon>Eurotiales</taxon>
        <taxon>Aspergillaceae</taxon>
        <taxon>Aspergillus</taxon>
        <taxon>Aspergillus subgen. Fumigati</taxon>
    </lineage>
</organism>